<reference evidence="2 3" key="1">
    <citation type="submission" date="2016-11" db="EMBL/GenBank/DDBJ databases">
        <authorList>
            <person name="Jaros S."/>
            <person name="Januszkiewicz K."/>
            <person name="Wedrychowicz H."/>
        </authorList>
    </citation>
    <scope>NUCLEOTIDE SEQUENCE [LARGE SCALE GENOMIC DNA]</scope>
    <source>
        <strain evidence="2 3">DSM 43832</strain>
    </source>
</reference>
<keyword evidence="1" id="KW-1133">Transmembrane helix</keyword>
<dbReference type="OrthoDB" id="3576357at2"/>
<dbReference type="AlphaFoldDB" id="A0A1M6TI77"/>
<protein>
    <recommendedName>
        <fullName evidence="4">DUF5134 domain-containing protein</fullName>
    </recommendedName>
</protein>
<name>A0A1M6TI77_PSETH</name>
<dbReference type="EMBL" id="FRAP01000008">
    <property type="protein sequence ID" value="SHK56681.1"/>
    <property type="molecule type" value="Genomic_DNA"/>
</dbReference>
<evidence type="ECO:0000313" key="3">
    <source>
        <dbReference type="Proteomes" id="UP000184363"/>
    </source>
</evidence>
<keyword evidence="1" id="KW-0472">Membrane</keyword>
<dbReference type="RefSeq" id="WP_073457177.1">
    <property type="nucleotide sequence ID" value="NZ_CALGVN010000008.1"/>
</dbReference>
<evidence type="ECO:0008006" key="4">
    <source>
        <dbReference type="Google" id="ProtNLM"/>
    </source>
</evidence>
<feature type="transmembrane region" description="Helical" evidence="1">
    <location>
        <begin position="88"/>
        <end position="106"/>
    </location>
</feature>
<dbReference type="InterPro" id="IPR033458">
    <property type="entry name" value="DUF5134"/>
</dbReference>
<feature type="transmembrane region" description="Helical" evidence="1">
    <location>
        <begin position="57"/>
        <end position="76"/>
    </location>
</feature>
<sequence>MAWFAGAAAIGCLVLGLVHLWRLFTGPAAERAGETSAAAAAIGMAAMFSPIGDPVPLPVWIALYTVCAGWTAVLVVRRRADDAPHGGPVHHLLCSAAMVFMLVGHGGHGAELGLLSVMALVGAGYFAWHGLRCADTYRLAPGGPPRTVAGAHLAGAVTMSGMLVAMI</sequence>
<organism evidence="2 3">
    <name type="scientific">Pseudonocardia thermophila</name>
    <dbReference type="NCBI Taxonomy" id="1848"/>
    <lineage>
        <taxon>Bacteria</taxon>
        <taxon>Bacillati</taxon>
        <taxon>Actinomycetota</taxon>
        <taxon>Actinomycetes</taxon>
        <taxon>Pseudonocardiales</taxon>
        <taxon>Pseudonocardiaceae</taxon>
        <taxon>Pseudonocardia</taxon>
    </lineage>
</organism>
<proteinExistence type="predicted"/>
<keyword evidence="3" id="KW-1185">Reference proteome</keyword>
<dbReference type="STRING" id="1848.SAMN05443637_10861"/>
<evidence type="ECO:0000313" key="2">
    <source>
        <dbReference type="EMBL" id="SHK56681.1"/>
    </source>
</evidence>
<gene>
    <name evidence="2" type="ORF">SAMN05443637_10861</name>
</gene>
<keyword evidence="1" id="KW-0812">Transmembrane</keyword>
<feature type="transmembrane region" description="Helical" evidence="1">
    <location>
        <begin position="112"/>
        <end position="131"/>
    </location>
</feature>
<accession>A0A1M6TI77</accession>
<evidence type="ECO:0000256" key="1">
    <source>
        <dbReference type="SAM" id="Phobius"/>
    </source>
</evidence>
<dbReference type="Pfam" id="PF17197">
    <property type="entry name" value="DUF5134"/>
    <property type="match status" value="1"/>
</dbReference>
<dbReference type="Proteomes" id="UP000184363">
    <property type="component" value="Unassembled WGS sequence"/>
</dbReference>